<accession>A0ABU1Z125</accession>
<dbReference type="InterPro" id="IPR006685">
    <property type="entry name" value="MscS_channel_2nd"/>
</dbReference>
<feature type="transmembrane region" description="Helical" evidence="6">
    <location>
        <begin position="208"/>
        <end position="229"/>
    </location>
</feature>
<evidence type="ECO:0000256" key="3">
    <source>
        <dbReference type="ARBA" id="ARBA00022989"/>
    </source>
</evidence>
<dbReference type="Gene3D" id="1.10.287.1260">
    <property type="match status" value="1"/>
</dbReference>
<evidence type="ECO:0000256" key="2">
    <source>
        <dbReference type="ARBA" id="ARBA00022692"/>
    </source>
</evidence>
<keyword evidence="2 6" id="KW-0812">Transmembrane</keyword>
<evidence type="ECO:0000256" key="4">
    <source>
        <dbReference type="ARBA" id="ARBA00023136"/>
    </source>
</evidence>
<name>A0ABU1Z125_9MICC</name>
<dbReference type="InterPro" id="IPR010920">
    <property type="entry name" value="LSM_dom_sf"/>
</dbReference>
<reference evidence="8" key="1">
    <citation type="submission" date="2023-07" db="EMBL/GenBank/DDBJ databases">
        <title>Sequencing the genomes of 1000 actinobacteria strains.</title>
        <authorList>
            <person name="Klenk H.-P."/>
        </authorList>
    </citation>
    <scope>NUCLEOTIDE SEQUENCE</scope>
    <source>
        <strain evidence="8">DSM 13068</strain>
    </source>
</reference>
<keyword evidence="9" id="KW-1185">Reference proteome</keyword>
<dbReference type="SUPFAM" id="SSF50182">
    <property type="entry name" value="Sm-like ribonucleoproteins"/>
    <property type="match status" value="1"/>
</dbReference>
<dbReference type="Gene3D" id="2.30.30.60">
    <property type="match status" value="1"/>
</dbReference>
<feature type="transmembrane region" description="Helical" evidence="6">
    <location>
        <begin position="235"/>
        <end position="258"/>
    </location>
</feature>
<protein>
    <submittedName>
        <fullName evidence="8">Small-conductance mechanosensitive channel</fullName>
    </submittedName>
</protein>
<keyword evidence="3 6" id="KW-1133">Transmembrane helix</keyword>
<sequence length="425" mass="45928">MRFLATLLTALPAEKASPSDGQSPGESESPKPSEEPGASEFGKPSSDPSSTDPSKDPSSSPSGFLEPDPDKPTLPGLEPIVESAPNVVRPWLAFGIPIVASLVITWLVWFIFARILRKRPRVKEQLGRLQIPVFCLLLSVGLMFGTPGVFRDEEISIPLAVILKVAAVASITWLAVTVLSVVEISVIVHYEESGDPRQVAKLRTQMTLMRRLVTAIVLVLGVGAVLLMIPSVRAMGATVLASAGLISVVAGLAVQGVLTNVFAGLQLAFSDAIRVEDIVVVEGQRGNVKEITLTYVVVKLVDGRKMILPSTYFTTTPFENWSRGGEEIKGSVVLDLSWDAPVAALRKRVEQLLDATELWDGRFSETVVTNAAGGNMQLTVVVSARNPGDLWDLKNYIREHLVDEVMQKYPDALPKVVPSRQPEPA</sequence>
<evidence type="ECO:0000313" key="9">
    <source>
        <dbReference type="Proteomes" id="UP001180715"/>
    </source>
</evidence>
<dbReference type="InterPro" id="IPR023408">
    <property type="entry name" value="MscS_beta-dom_sf"/>
</dbReference>
<keyword evidence="4 6" id="KW-0472">Membrane</keyword>
<dbReference type="EMBL" id="JAVDXX010000001">
    <property type="protein sequence ID" value="MDR7294318.1"/>
    <property type="molecule type" value="Genomic_DNA"/>
</dbReference>
<dbReference type="PANTHER" id="PTHR30566">
    <property type="entry name" value="YNAI-RELATED MECHANOSENSITIVE ION CHANNEL"/>
    <property type="match status" value="1"/>
</dbReference>
<dbReference type="RefSeq" id="WP_310247952.1">
    <property type="nucleotide sequence ID" value="NZ_JAVDXX010000001.1"/>
</dbReference>
<comment type="caution">
    <text evidence="8">The sequence shown here is derived from an EMBL/GenBank/DDBJ whole genome shotgun (WGS) entry which is preliminary data.</text>
</comment>
<evidence type="ECO:0000313" key="8">
    <source>
        <dbReference type="EMBL" id="MDR7294318.1"/>
    </source>
</evidence>
<feature type="region of interest" description="Disordered" evidence="5">
    <location>
        <begin position="1"/>
        <end position="78"/>
    </location>
</feature>
<comment type="subcellular location">
    <subcellularLocation>
        <location evidence="1">Membrane</location>
    </subcellularLocation>
</comment>
<dbReference type="PANTHER" id="PTHR30566:SF25">
    <property type="entry name" value="INNER MEMBRANE PROTEIN"/>
    <property type="match status" value="1"/>
</dbReference>
<dbReference type="Pfam" id="PF00924">
    <property type="entry name" value="MS_channel_2nd"/>
    <property type="match status" value="1"/>
</dbReference>
<feature type="domain" description="Mechanosensitive ion channel MscS" evidence="7">
    <location>
        <begin position="257"/>
        <end position="323"/>
    </location>
</feature>
<evidence type="ECO:0000256" key="6">
    <source>
        <dbReference type="SAM" id="Phobius"/>
    </source>
</evidence>
<feature type="compositionally biased region" description="Low complexity" evidence="5">
    <location>
        <begin position="35"/>
        <end position="62"/>
    </location>
</feature>
<evidence type="ECO:0000256" key="5">
    <source>
        <dbReference type="SAM" id="MobiDB-lite"/>
    </source>
</evidence>
<dbReference type="Proteomes" id="UP001180715">
    <property type="component" value="Unassembled WGS sequence"/>
</dbReference>
<feature type="transmembrane region" description="Helical" evidence="6">
    <location>
        <begin position="162"/>
        <end position="188"/>
    </location>
</feature>
<evidence type="ECO:0000259" key="7">
    <source>
        <dbReference type="Pfam" id="PF00924"/>
    </source>
</evidence>
<organism evidence="8 9">
    <name type="scientific">Pseudoglutamicibacter albus</name>
    <dbReference type="NCBI Taxonomy" id="98671"/>
    <lineage>
        <taxon>Bacteria</taxon>
        <taxon>Bacillati</taxon>
        <taxon>Actinomycetota</taxon>
        <taxon>Actinomycetes</taxon>
        <taxon>Micrococcales</taxon>
        <taxon>Micrococcaceae</taxon>
        <taxon>Pseudoglutamicibacter</taxon>
    </lineage>
</organism>
<evidence type="ECO:0000256" key="1">
    <source>
        <dbReference type="ARBA" id="ARBA00004370"/>
    </source>
</evidence>
<proteinExistence type="predicted"/>
<feature type="transmembrane region" description="Helical" evidence="6">
    <location>
        <begin position="91"/>
        <end position="112"/>
    </location>
</feature>
<gene>
    <name evidence="8" type="ORF">J2S67_001586</name>
</gene>
<feature type="transmembrane region" description="Helical" evidence="6">
    <location>
        <begin position="133"/>
        <end position="150"/>
    </location>
</feature>